<dbReference type="InterPro" id="IPR008271">
    <property type="entry name" value="Ser/Thr_kinase_AS"/>
</dbReference>
<protein>
    <recommendedName>
        <fullName evidence="7">Protein kinase domain-containing protein</fullName>
    </recommendedName>
</protein>
<evidence type="ECO:0000313" key="8">
    <source>
        <dbReference type="EMBL" id="WOK96230.1"/>
    </source>
</evidence>
<keyword evidence="1" id="KW-0808">Transferase</keyword>
<evidence type="ECO:0000256" key="4">
    <source>
        <dbReference type="ARBA" id="ARBA00022840"/>
    </source>
</evidence>
<evidence type="ECO:0000256" key="3">
    <source>
        <dbReference type="ARBA" id="ARBA00022777"/>
    </source>
</evidence>
<dbReference type="PANTHER" id="PTHR46146">
    <property type="entry name" value="SERINE/THREONINE-PROTEIN KINASE-LIKE PROTEIN CCR4"/>
    <property type="match status" value="1"/>
</dbReference>
<feature type="binding site" evidence="5">
    <location>
        <position position="73"/>
    </location>
    <ligand>
        <name>ATP</name>
        <dbReference type="ChEBI" id="CHEBI:30616"/>
    </ligand>
</feature>
<dbReference type="GO" id="GO:0004674">
    <property type="term" value="F:protein serine/threonine kinase activity"/>
    <property type="evidence" value="ECO:0007669"/>
    <property type="project" value="UniProtKB-KW"/>
</dbReference>
<evidence type="ECO:0000256" key="5">
    <source>
        <dbReference type="PROSITE-ProRule" id="PRU10141"/>
    </source>
</evidence>
<dbReference type="Proteomes" id="UP001327560">
    <property type="component" value="Chromosome 2"/>
</dbReference>
<organism evidence="8 9">
    <name type="scientific">Canna indica</name>
    <name type="common">Indian-shot</name>
    <dbReference type="NCBI Taxonomy" id="4628"/>
    <lineage>
        <taxon>Eukaryota</taxon>
        <taxon>Viridiplantae</taxon>
        <taxon>Streptophyta</taxon>
        <taxon>Embryophyta</taxon>
        <taxon>Tracheophyta</taxon>
        <taxon>Spermatophyta</taxon>
        <taxon>Magnoliopsida</taxon>
        <taxon>Liliopsida</taxon>
        <taxon>Zingiberales</taxon>
        <taxon>Cannaceae</taxon>
        <taxon>Canna</taxon>
    </lineage>
</organism>
<dbReference type="InterPro" id="IPR017441">
    <property type="entry name" value="Protein_kinase_ATP_BS"/>
</dbReference>
<evidence type="ECO:0000256" key="2">
    <source>
        <dbReference type="ARBA" id="ARBA00022741"/>
    </source>
</evidence>
<proteinExistence type="inferred from homology"/>
<evidence type="ECO:0000256" key="6">
    <source>
        <dbReference type="RuleBase" id="RU000304"/>
    </source>
</evidence>
<dbReference type="Pfam" id="PF00069">
    <property type="entry name" value="Pkinase"/>
    <property type="match status" value="1"/>
</dbReference>
<keyword evidence="6" id="KW-0723">Serine/threonine-protein kinase</keyword>
<dbReference type="EMBL" id="CP136891">
    <property type="protein sequence ID" value="WOK96230.1"/>
    <property type="molecule type" value="Genomic_DNA"/>
</dbReference>
<dbReference type="SUPFAM" id="SSF56112">
    <property type="entry name" value="Protein kinase-like (PK-like)"/>
    <property type="match status" value="1"/>
</dbReference>
<feature type="domain" description="Protein kinase" evidence="7">
    <location>
        <begin position="44"/>
        <end position="328"/>
    </location>
</feature>
<evidence type="ECO:0000256" key="1">
    <source>
        <dbReference type="ARBA" id="ARBA00022679"/>
    </source>
</evidence>
<dbReference type="AlphaFoldDB" id="A0AAQ3JY39"/>
<dbReference type="PROSITE" id="PS50011">
    <property type="entry name" value="PROTEIN_KINASE_DOM"/>
    <property type="match status" value="1"/>
</dbReference>
<dbReference type="PANTHER" id="PTHR46146:SF23">
    <property type="entry name" value="PROTEIN KINASE DOMAIN-CONTAINING PROTEIN"/>
    <property type="match status" value="1"/>
</dbReference>
<dbReference type="PROSITE" id="PS00107">
    <property type="entry name" value="PROTEIN_KINASE_ATP"/>
    <property type="match status" value="1"/>
</dbReference>
<dbReference type="SMART" id="SM00220">
    <property type="entry name" value="S_TKc"/>
    <property type="match status" value="1"/>
</dbReference>
<comment type="similarity">
    <text evidence="6">Belongs to the protein kinase superfamily.</text>
</comment>
<keyword evidence="9" id="KW-1185">Reference proteome</keyword>
<reference evidence="8 9" key="1">
    <citation type="submission" date="2023-10" db="EMBL/GenBank/DDBJ databases">
        <title>Chromosome-scale genome assembly provides insights into flower coloration mechanisms of Canna indica.</title>
        <authorList>
            <person name="Li C."/>
        </authorList>
    </citation>
    <scope>NUCLEOTIDE SEQUENCE [LARGE SCALE GENOMIC DNA]</scope>
    <source>
        <tissue evidence="8">Flower</tissue>
    </source>
</reference>
<evidence type="ECO:0000259" key="7">
    <source>
        <dbReference type="PROSITE" id="PS50011"/>
    </source>
</evidence>
<keyword evidence="4 5" id="KW-0067">ATP-binding</keyword>
<dbReference type="InterPro" id="IPR000719">
    <property type="entry name" value="Prot_kinase_dom"/>
</dbReference>
<gene>
    <name evidence="8" type="ORF">Cni_G04937</name>
</gene>
<accession>A0AAQ3JY39</accession>
<keyword evidence="2 5" id="KW-0547">Nucleotide-binding</keyword>
<keyword evidence="3" id="KW-0418">Kinase</keyword>
<dbReference type="Gene3D" id="3.30.200.20">
    <property type="entry name" value="Phosphorylase Kinase, domain 1"/>
    <property type="match status" value="1"/>
</dbReference>
<name>A0AAQ3JY39_9LILI</name>
<dbReference type="GO" id="GO:0005524">
    <property type="term" value="F:ATP binding"/>
    <property type="evidence" value="ECO:0007669"/>
    <property type="project" value="UniProtKB-UniRule"/>
</dbReference>
<dbReference type="InterPro" id="IPR011009">
    <property type="entry name" value="Kinase-like_dom_sf"/>
</dbReference>
<evidence type="ECO:0000313" key="9">
    <source>
        <dbReference type="Proteomes" id="UP001327560"/>
    </source>
</evidence>
<dbReference type="PROSITE" id="PS00108">
    <property type="entry name" value="PROTEIN_KINASE_ST"/>
    <property type="match status" value="1"/>
</dbReference>
<dbReference type="Gene3D" id="1.10.510.10">
    <property type="entry name" value="Transferase(Phosphotransferase) domain 1"/>
    <property type="match status" value="1"/>
</dbReference>
<sequence length="355" mass="38453">MRFTLSCCRAASREEDGEGEGEGECGPKYRVFTHEEIEAATSGFSPSALLGRGSHGSVYLASLDQGRLLAAAKRPFHSSLAFDSPPTTDAEIDLLSSLPHSPLFVNLVGATPAAGPSPRIAVVDLMPHGSLHDLLHHPLLPPPPFPRRLRLALRSAAALAQLHSLHIAHRDVKPANLLLDDEGLPRLADFGLAIRLPLPGGVEPQSAHFPPPAGTMGYLDPAYIRPEDVSTGTDVYSFGVVLLEVLSGREAIDVEYSPSSLLEWAVPLVREGRFAELWDPRAAPEGRREEEAARAVAEVAGRCAAEDARTRPSMDEVVAALEAAERRVRGRAKWWALRRRVRRSHSKRVSDVATS</sequence>